<dbReference type="RefSeq" id="WP_386045628.1">
    <property type="nucleotide sequence ID" value="NZ_JBHUIO010000005.1"/>
</dbReference>
<feature type="transmembrane region" description="Helical" evidence="1">
    <location>
        <begin position="12"/>
        <end position="33"/>
    </location>
</feature>
<keyword evidence="1" id="KW-0812">Transmembrane</keyword>
<comment type="caution">
    <text evidence="2">The sequence shown here is derived from an EMBL/GenBank/DDBJ whole genome shotgun (WGS) entry which is preliminary data.</text>
</comment>
<gene>
    <name evidence="2" type="ORF">ACFSOY_08445</name>
</gene>
<reference evidence="3" key="1">
    <citation type="journal article" date="2019" name="Int. J. Syst. Evol. Microbiol.">
        <title>The Global Catalogue of Microorganisms (GCM) 10K type strain sequencing project: providing services to taxonomists for standard genome sequencing and annotation.</title>
        <authorList>
            <consortium name="The Broad Institute Genomics Platform"/>
            <consortium name="The Broad Institute Genome Sequencing Center for Infectious Disease"/>
            <person name="Wu L."/>
            <person name="Ma J."/>
        </authorList>
    </citation>
    <scope>NUCLEOTIDE SEQUENCE [LARGE SCALE GENOMIC DNA]</scope>
    <source>
        <strain evidence="3">CGMCC 1.13574</strain>
    </source>
</reference>
<feature type="transmembrane region" description="Helical" evidence="1">
    <location>
        <begin position="40"/>
        <end position="61"/>
    </location>
</feature>
<evidence type="ECO:0000256" key="1">
    <source>
        <dbReference type="SAM" id="Phobius"/>
    </source>
</evidence>
<keyword evidence="3" id="KW-1185">Reference proteome</keyword>
<sequence>MDFILDHKWVFFVLAEVIFWISILTFFTLRYWFKLNKLSLVFIALFLLNDLWIAALGFMDYTRTGEISSYQVVILIAIVYAFTYGKSDFRKLDAFIQKKVAKFKGESIPAFEQPRELYGYAYAIKEWKQFLGHLLIYALAHVAMLLMFGSSQQMADIDSLNTLFTMWFAENQALFPFDHPDANNISRIWSIVLAIDAVITLSYTIFPKAEKKKIAA</sequence>
<dbReference type="EMBL" id="JBHUIO010000005">
    <property type="protein sequence ID" value="MFD2170024.1"/>
    <property type="molecule type" value="Genomic_DNA"/>
</dbReference>
<keyword evidence="1" id="KW-0472">Membrane</keyword>
<evidence type="ECO:0008006" key="4">
    <source>
        <dbReference type="Google" id="ProtNLM"/>
    </source>
</evidence>
<proteinExistence type="predicted"/>
<keyword evidence="1" id="KW-1133">Transmembrane helix</keyword>
<feature type="transmembrane region" description="Helical" evidence="1">
    <location>
        <begin position="67"/>
        <end position="85"/>
    </location>
</feature>
<name>A0ABW4ZXF6_9BACL</name>
<feature type="transmembrane region" description="Helical" evidence="1">
    <location>
        <begin position="130"/>
        <end position="149"/>
    </location>
</feature>
<evidence type="ECO:0000313" key="3">
    <source>
        <dbReference type="Proteomes" id="UP001597343"/>
    </source>
</evidence>
<organism evidence="2 3">
    <name type="scientific">Tumebacillus lipolyticus</name>
    <dbReference type="NCBI Taxonomy" id="1280370"/>
    <lineage>
        <taxon>Bacteria</taxon>
        <taxon>Bacillati</taxon>
        <taxon>Bacillota</taxon>
        <taxon>Bacilli</taxon>
        <taxon>Bacillales</taxon>
        <taxon>Alicyclobacillaceae</taxon>
        <taxon>Tumebacillus</taxon>
    </lineage>
</organism>
<protein>
    <recommendedName>
        <fullName evidence="4">Integral membrane protein</fullName>
    </recommendedName>
</protein>
<feature type="transmembrane region" description="Helical" evidence="1">
    <location>
        <begin position="188"/>
        <end position="206"/>
    </location>
</feature>
<dbReference type="Proteomes" id="UP001597343">
    <property type="component" value="Unassembled WGS sequence"/>
</dbReference>
<accession>A0ABW4ZXF6</accession>
<evidence type="ECO:0000313" key="2">
    <source>
        <dbReference type="EMBL" id="MFD2170024.1"/>
    </source>
</evidence>